<name>A0ABQ4NIE6_9RHOB</name>
<accession>A0ABQ4NIE6</accession>
<evidence type="ECO:0000313" key="2">
    <source>
        <dbReference type="EMBL" id="GIT93975.1"/>
    </source>
</evidence>
<dbReference type="InterPro" id="IPR019734">
    <property type="entry name" value="TPR_rpt"/>
</dbReference>
<evidence type="ECO:0008006" key="4">
    <source>
        <dbReference type="Google" id="ProtNLM"/>
    </source>
</evidence>
<dbReference type="PROSITE" id="PS50005">
    <property type="entry name" value="TPR"/>
    <property type="match status" value="1"/>
</dbReference>
<keyword evidence="3" id="KW-1185">Reference proteome</keyword>
<dbReference type="Proteomes" id="UP000786693">
    <property type="component" value="Unassembled WGS sequence"/>
</dbReference>
<evidence type="ECO:0000256" key="1">
    <source>
        <dbReference type="PROSITE-ProRule" id="PRU00339"/>
    </source>
</evidence>
<comment type="caution">
    <text evidence="2">The sequence shown here is derived from an EMBL/GenBank/DDBJ whole genome shotgun (WGS) entry which is preliminary data.</text>
</comment>
<dbReference type="RefSeq" id="WP_220747483.1">
    <property type="nucleotide sequence ID" value="NZ_BPFH01000001.1"/>
</dbReference>
<dbReference type="EMBL" id="BPFH01000001">
    <property type="protein sequence ID" value="GIT93975.1"/>
    <property type="molecule type" value="Genomic_DNA"/>
</dbReference>
<dbReference type="Pfam" id="PF14559">
    <property type="entry name" value="TPR_19"/>
    <property type="match status" value="1"/>
</dbReference>
<evidence type="ECO:0000313" key="3">
    <source>
        <dbReference type="Proteomes" id="UP000786693"/>
    </source>
</evidence>
<dbReference type="SMART" id="SM00028">
    <property type="entry name" value="TPR"/>
    <property type="match status" value="2"/>
</dbReference>
<dbReference type="SUPFAM" id="SSF48452">
    <property type="entry name" value="TPR-like"/>
    <property type="match status" value="1"/>
</dbReference>
<dbReference type="Gene3D" id="1.25.40.10">
    <property type="entry name" value="Tetratricopeptide repeat domain"/>
    <property type="match status" value="1"/>
</dbReference>
<organism evidence="2 3">
    <name type="scientific">Jannaschia pagri</name>
    <dbReference type="NCBI Taxonomy" id="2829797"/>
    <lineage>
        <taxon>Bacteria</taxon>
        <taxon>Pseudomonadati</taxon>
        <taxon>Pseudomonadota</taxon>
        <taxon>Alphaproteobacteria</taxon>
        <taxon>Rhodobacterales</taxon>
        <taxon>Roseobacteraceae</taxon>
        <taxon>Jannaschia</taxon>
    </lineage>
</organism>
<proteinExistence type="predicted"/>
<protein>
    <recommendedName>
        <fullName evidence="4">Tetratricopeptide repeat-containing protein</fullName>
    </recommendedName>
</protein>
<reference evidence="2 3" key="1">
    <citation type="submission" date="2021-05" db="EMBL/GenBank/DDBJ databases">
        <title>Bacteria Genome sequencing.</title>
        <authorList>
            <person name="Takabe Y."/>
            <person name="Nakajima Y."/>
            <person name="Suzuki S."/>
            <person name="Shiozaki T."/>
        </authorList>
    </citation>
    <scope>NUCLEOTIDE SEQUENCE [LARGE SCALE GENOMIC DNA]</scope>
    <source>
        <strain evidence="2 3">AI_62</strain>
    </source>
</reference>
<sequence>MRVAFVLIAALALTGCNPSALVERGAHRDDPLAAPGHARRGDGIDPLIVGDRLLDAGEAELALASYVRAANDIGLTPEVRLSMAAANIRLGRLHQAEDLLRSVIDEDPQNVAAMNDLGVVLLELGDLGQAHRHFRAAFALQPTPEIRENLRISSAKLENRTYGDEQNDSAFTLTRHAGGVYTLNAPRQP</sequence>
<dbReference type="PROSITE" id="PS51257">
    <property type="entry name" value="PROKAR_LIPOPROTEIN"/>
    <property type="match status" value="1"/>
</dbReference>
<feature type="repeat" description="TPR" evidence="1">
    <location>
        <begin position="111"/>
        <end position="144"/>
    </location>
</feature>
<keyword evidence="1" id="KW-0802">TPR repeat</keyword>
<dbReference type="InterPro" id="IPR011990">
    <property type="entry name" value="TPR-like_helical_dom_sf"/>
</dbReference>
<gene>
    <name evidence="2" type="ORF">JANAI62_05980</name>
</gene>